<proteinExistence type="inferred from homology"/>
<comment type="similarity">
    <text evidence="1">Belongs to the bacterial solute-binding protein 5 family.</text>
</comment>
<feature type="domain" description="Solute-binding protein family 5" evidence="5">
    <location>
        <begin position="66"/>
        <end position="433"/>
    </location>
</feature>
<evidence type="ECO:0000256" key="4">
    <source>
        <dbReference type="SAM" id="SignalP"/>
    </source>
</evidence>
<dbReference type="Pfam" id="PF00496">
    <property type="entry name" value="SBP_bac_5"/>
    <property type="match status" value="1"/>
</dbReference>
<feature type="chain" id="PRO_5013257370" evidence="4">
    <location>
        <begin position="25"/>
        <end position="525"/>
    </location>
</feature>
<dbReference type="GO" id="GO:1904680">
    <property type="term" value="F:peptide transmembrane transporter activity"/>
    <property type="evidence" value="ECO:0007669"/>
    <property type="project" value="TreeGrafter"/>
</dbReference>
<dbReference type="Gene3D" id="3.90.76.10">
    <property type="entry name" value="Dipeptide-binding Protein, Domain 1"/>
    <property type="match status" value="1"/>
</dbReference>
<keyword evidence="2" id="KW-0813">Transport</keyword>
<dbReference type="Gene3D" id="3.40.190.10">
    <property type="entry name" value="Periplasmic binding protein-like II"/>
    <property type="match status" value="1"/>
</dbReference>
<evidence type="ECO:0000259" key="5">
    <source>
        <dbReference type="Pfam" id="PF00496"/>
    </source>
</evidence>
<dbReference type="Proteomes" id="UP000214720">
    <property type="component" value="Unassembled WGS sequence"/>
</dbReference>
<keyword evidence="3 4" id="KW-0732">Signal</keyword>
<dbReference type="InterPro" id="IPR000914">
    <property type="entry name" value="SBP_5_dom"/>
</dbReference>
<dbReference type="GO" id="GO:0015833">
    <property type="term" value="P:peptide transport"/>
    <property type="evidence" value="ECO:0007669"/>
    <property type="project" value="TreeGrafter"/>
</dbReference>
<dbReference type="eggNOG" id="COG0747">
    <property type="taxonomic scope" value="Bacteria"/>
</dbReference>
<dbReference type="SUPFAM" id="SSF53850">
    <property type="entry name" value="Periplasmic binding protein-like II"/>
    <property type="match status" value="1"/>
</dbReference>
<feature type="signal peptide" evidence="4">
    <location>
        <begin position="1"/>
        <end position="24"/>
    </location>
</feature>
<dbReference type="InterPro" id="IPR030678">
    <property type="entry name" value="Peptide/Ni-bd"/>
</dbReference>
<protein>
    <submittedName>
        <fullName evidence="6">Oligopeptide ABC transporter, periplasmic oligopeptide-binding protein OppA</fullName>
    </submittedName>
</protein>
<evidence type="ECO:0000256" key="3">
    <source>
        <dbReference type="ARBA" id="ARBA00022729"/>
    </source>
</evidence>
<sequence>MSRLRIAAACILIAACSIPPSAFARALIMAVAAEPSSMDPLFSRTQSNQQVENIFEHLIARDVNLQIQPGLAAAWRVVDPNTWEFKLRPNVRFHDGTPFTARDVVYSVKRASNVPNSPAPFSGAVANIASIDVLDPLTLRIHTKTPAPGFLEQIGMLFIVSQHATEGHPSNQYVSPAVAVGTGPYKLERWVPGDYLELTRNDDYWGPKPPFDTVTIRFVANDAARMSALLSGSVDLIDNVPPVNVPRLKRDPAVTLYSGPSARLIYLALDSSRQQSPFVSGPNGEPLRSNPLRDLRVRQAISKMIDRRAITQYLLNGAGVPAGQIVPQGIGGYSTALPADTYDLAGAKKLLAQAGYPQGFTLTIHSSNDRFSSDGDVAQAVGQMLARGGIRIANVVTQPYNVYVGAAAKQSYSAFIFSFGNTTSDSTVALSNVMATYSRSAGTGAFNRARYSNPALDQALAAASASFDPVQRERLLEQAAEAGFRDLGVVPLYFPENFWATRNGITFHPNKAEFTTATYVGIREK</sequence>
<dbReference type="RefSeq" id="WP_089163947.1">
    <property type="nucleotide sequence ID" value="NZ_MTHB01000209.1"/>
</dbReference>
<evidence type="ECO:0000313" key="7">
    <source>
        <dbReference type="Proteomes" id="UP000214720"/>
    </source>
</evidence>
<dbReference type="GO" id="GO:0030288">
    <property type="term" value="C:outer membrane-bounded periplasmic space"/>
    <property type="evidence" value="ECO:0007669"/>
    <property type="project" value="UniProtKB-ARBA"/>
</dbReference>
<dbReference type="PIRSF" id="PIRSF002741">
    <property type="entry name" value="MppA"/>
    <property type="match status" value="1"/>
</dbReference>
<accession>A0A226WTX3</accession>
<comment type="caution">
    <text evidence="6">The sequence shown here is derived from an EMBL/GenBank/DDBJ whole genome shotgun (WGS) entry which is preliminary data.</text>
</comment>
<dbReference type="OrthoDB" id="9801799at2"/>
<dbReference type="PANTHER" id="PTHR30290:SF9">
    <property type="entry name" value="OLIGOPEPTIDE-BINDING PROTEIN APPA"/>
    <property type="match status" value="1"/>
</dbReference>
<dbReference type="GO" id="GO:0043190">
    <property type="term" value="C:ATP-binding cassette (ABC) transporter complex"/>
    <property type="evidence" value="ECO:0007669"/>
    <property type="project" value="InterPro"/>
</dbReference>
<dbReference type="PANTHER" id="PTHR30290">
    <property type="entry name" value="PERIPLASMIC BINDING COMPONENT OF ABC TRANSPORTER"/>
    <property type="match status" value="1"/>
</dbReference>
<dbReference type="CDD" id="cd08498">
    <property type="entry name" value="PBP2_NikA_DppA_OppA_like_2"/>
    <property type="match status" value="1"/>
</dbReference>
<dbReference type="PROSITE" id="PS51257">
    <property type="entry name" value="PROKAR_LIPOPROTEIN"/>
    <property type="match status" value="1"/>
</dbReference>
<reference evidence="7" key="1">
    <citation type="submission" date="2017-01" db="EMBL/GenBank/DDBJ databases">
        <title>Genome Analysis of Deinococcus marmoris KOPRI26562.</title>
        <authorList>
            <person name="Kim J.H."/>
            <person name="Oh H.-M."/>
        </authorList>
    </citation>
    <scope>NUCLEOTIDE SEQUENCE [LARGE SCALE GENOMIC DNA]</scope>
    <source>
        <strain evidence="7">PAMC 26633</strain>
    </source>
</reference>
<evidence type="ECO:0000256" key="2">
    <source>
        <dbReference type="ARBA" id="ARBA00022448"/>
    </source>
</evidence>
<gene>
    <name evidence="6" type="ORF">BSU04_31500</name>
</gene>
<name>A0A226WTX3_CABSO</name>
<evidence type="ECO:0000313" key="6">
    <source>
        <dbReference type="EMBL" id="OXC74553.1"/>
    </source>
</evidence>
<organism evidence="6 7">
    <name type="scientific">Caballeronia sordidicola</name>
    <name type="common">Burkholderia sordidicola</name>
    <dbReference type="NCBI Taxonomy" id="196367"/>
    <lineage>
        <taxon>Bacteria</taxon>
        <taxon>Pseudomonadati</taxon>
        <taxon>Pseudomonadota</taxon>
        <taxon>Betaproteobacteria</taxon>
        <taxon>Burkholderiales</taxon>
        <taxon>Burkholderiaceae</taxon>
        <taxon>Caballeronia</taxon>
    </lineage>
</organism>
<dbReference type="InterPro" id="IPR039424">
    <property type="entry name" value="SBP_5"/>
</dbReference>
<dbReference type="EMBL" id="MTHB01000209">
    <property type="protein sequence ID" value="OXC74553.1"/>
    <property type="molecule type" value="Genomic_DNA"/>
</dbReference>
<evidence type="ECO:0000256" key="1">
    <source>
        <dbReference type="ARBA" id="ARBA00005695"/>
    </source>
</evidence>
<dbReference type="AlphaFoldDB" id="A0A226WTX3"/>
<dbReference type="Gene3D" id="3.10.105.10">
    <property type="entry name" value="Dipeptide-binding Protein, Domain 3"/>
    <property type="match status" value="1"/>
</dbReference>